<dbReference type="PROSITE" id="PS50110">
    <property type="entry name" value="RESPONSE_REGULATORY"/>
    <property type="match status" value="1"/>
</dbReference>
<dbReference type="InterPro" id="IPR001789">
    <property type="entry name" value="Sig_transdc_resp-reg_receiver"/>
</dbReference>
<proteinExistence type="predicted"/>
<evidence type="ECO:0000256" key="2">
    <source>
        <dbReference type="PROSITE-ProRule" id="PRU00169"/>
    </source>
</evidence>
<evidence type="ECO:0000313" key="4">
    <source>
        <dbReference type="EMBL" id="MDW5593624.1"/>
    </source>
</evidence>
<sequence length="128" mass="14443">MSETTRILVADNDEDILTLVAFRLERQGYEVLVARDGAEALERARQELPDLCVLDVMMPKLTGYDVTRELRADPRTQEVPVILLTARVQEADVRSGFDAGADDYVRKPFSPQELRERVAAALEKRRAA</sequence>
<dbReference type="SUPFAM" id="SSF52172">
    <property type="entry name" value="CheY-like"/>
    <property type="match status" value="1"/>
</dbReference>
<dbReference type="InterPro" id="IPR011006">
    <property type="entry name" value="CheY-like_superfamily"/>
</dbReference>
<comment type="caution">
    <text evidence="4">The sequence shown here is derived from an EMBL/GenBank/DDBJ whole genome shotgun (WGS) entry which is preliminary data.</text>
</comment>
<keyword evidence="5" id="KW-1185">Reference proteome</keyword>
<dbReference type="Gene3D" id="3.40.50.2300">
    <property type="match status" value="1"/>
</dbReference>
<dbReference type="EMBL" id="JAWSTH010000007">
    <property type="protein sequence ID" value="MDW5593624.1"/>
    <property type="molecule type" value="Genomic_DNA"/>
</dbReference>
<evidence type="ECO:0000313" key="5">
    <source>
        <dbReference type="Proteomes" id="UP001284601"/>
    </source>
</evidence>
<dbReference type="PANTHER" id="PTHR44591">
    <property type="entry name" value="STRESS RESPONSE REGULATOR PROTEIN 1"/>
    <property type="match status" value="1"/>
</dbReference>
<dbReference type="PANTHER" id="PTHR44591:SF3">
    <property type="entry name" value="RESPONSE REGULATORY DOMAIN-CONTAINING PROTEIN"/>
    <property type="match status" value="1"/>
</dbReference>
<reference evidence="4 5" key="2">
    <citation type="submission" date="2023-10" db="EMBL/GenBank/DDBJ databases">
        <authorList>
            <person name="Han X.F."/>
        </authorList>
    </citation>
    <scope>NUCLEOTIDE SEQUENCE [LARGE SCALE GENOMIC DNA]</scope>
    <source>
        <strain evidence="4 5">KCTC 39840</strain>
    </source>
</reference>
<dbReference type="Pfam" id="PF00072">
    <property type="entry name" value="Response_reg"/>
    <property type="match status" value="1"/>
</dbReference>
<gene>
    <name evidence="4" type="ORF">R7226_04710</name>
</gene>
<evidence type="ECO:0000256" key="1">
    <source>
        <dbReference type="ARBA" id="ARBA00022553"/>
    </source>
</evidence>
<evidence type="ECO:0000259" key="3">
    <source>
        <dbReference type="PROSITE" id="PS50110"/>
    </source>
</evidence>
<accession>A0ABU4HLL9</accession>
<feature type="modified residue" description="4-aspartylphosphate" evidence="2">
    <location>
        <position position="55"/>
    </location>
</feature>
<organism evidence="4 5">
    <name type="scientific">Conexibacter stalactiti</name>
    <dbReference type="NCBI Taxonomy" id="1940611"/>
    <lineage>
        <taxon>Bacteria</taxon>
        <taxon>Bacillati</taxon>
        <taxon>Actinomycetota</taxon>
        <taxon>Thermoleophilia</taxon>
        <taxon>Solirubrobacterales</taxon>
        <taxon>Conexibacteraceae</taxon>
        <taxon>Conexibacter</taxon>
    </lineage>
</organism>
<dbReference type="InterPro" id="IPR050595">
    <property type="entry name" value="Bact_response_regulator"/>
</dbReference>
<protein>
    <submittedName>
        <fullName evidence="4">Response regulator</fullName>
    </submittedName>
</protein>
<dbReference type="SMART" id="SM00448">
    <property type="entry name" value="REC"/>
    <property type="match status" value="1"/>
</dbReference>
<feature type="domain" description="Response regulatory" evidence="3">
    <location>
        <begin position="6"/>
        <end position="122"/>
    </location>
</feature>
<reference evidence="5" key="1">
    <citation type="submission" date="2023-07" db="EMBL/GenBank/DDBJ databases">
        <title>Conexibacter stalactiti sp. nov., isolated from stalactites in a lava cave and emended description of the genus Conexibacter.</title>
        <authorList>
            <person name="Lee S.D."/>
        </authorList>
    </citation>
    <scope>NUCLEOTIDE SEQUENCE [LARGE SCALE GENOMIC DNA]</scope>
    <source>
        <strain evidence="5">KCTC 39840</strain>
    </source>
</reference>
<name>A0ABU4HLL9_9ACTN</name>
<dbReference type="RefSeq" id="WP_318595884.1">
    <property type="nucleotide sequence ID" value="NZ_JAWSTH010000007.1"/>
</dbReference>
<keyword evidence="1 2" id="KW-0597">Phosphoprotein</keyword>
<dbReference type="Proteomes" id="UP001284601">
    <property type="component" value="Unassembled WGS sequence"/>
</dbReference>